<feature type="domain" description="FecR protein" evidence="2">
    <location>
        <begin position="193"/>
        <end position="278"/>
    </location>
</feature>
<dbReference type="InterPro" id="IPR006860">
    <property type="entry name" value="FecR"/>
</dbReference>
<keyword evidence="1" id="KW-0472">Membrane</keyword>
<protein>
    <submittedName>
        <fullName evidence="4">DUF4974 domain-containing protein</fullName>
    </submittedName>
</protein>
<evidence type="ECO:0000259" key="3">
    <source>
        <dbReference type="Pfam" id="PF16344"/>
    </source>
</evidence>
<dbReference type="RefSeq" id="WP_256540954.1">
    <property type="nucleotide sequence ID" value="NZ_JANHOH010000009.1"/>
</dbReference>
<dbReference type="Pfam" id="PF04773">
    <property type="entry name" value="FecR"/>
    <property type="match status" value="1"/>
</dbReference>
<keyword evidence="1" id="KW-0812">Transmembrane</keyword>
<dbReference type="EMBL" id="JANHOH010000009">
    <property type="protein sequence ID" value="MCQ6960772.1"/>
    <property type="molecule type" value="Genomic_DNA"/>
</dbReference>
<evidence type="ECO:0000256" key="1">
    <source>
        <dbReference type="SAM" id="Phobius"/>
    </source>
</evidence>
<comment type="caution">
    <text evidence="4">The sequence shown here is derived from an EMBL/GenBank/DDBJ whole genome shotgun (WGS) entry which is preliminary data.</text>
</comment>
<dbReference type="Gene3D" id="3.55.50.30">
    <property type="match status" value="1"/>
</dbReference>
<accession>A0ABT1T8L2</accession>
<organism evidence="4 5">
    <name type="scientific">Mucilaginibacter aquariorum</name>
    <dbReference type="NCBI Taxonomy" id="2967225"/>
    <lineage>
        <taxon>Bacteria</taxon>
        <taxon>Pseudomonadati</taxon>
        <taxon>Bacteroidota</taxon>
        <taxon>Sphingobacteriia</taxon>
        <taxon>Sphingobacteriales</taxon>
        <taxon>Sphingobacteriaceae</taxon>
        <taxon>Mucilaginibacter</taxon>
    </lineage>
</organism>
<gene>
    <name evidence="4" type="ORF">NPE20_22520</name>
</gene>
<evidence type="ECO:0000313" key="4">
    <source>
        <dbReference type="EMBL" id="MCQ6960772.1"/>
    </source>
</evidence>
<dbReference type="InterPro" id="IPR012373">
    <property type="entry name" value="Ferrdict_sens_TM"/>
</dbReference>
<keyword evidence="5" id="KW-1185">Reference proteome</keyword>
<dbReference type="Gene3D" id="2.60.120.1440">
    <property type="match status" value="1"/>
</dbReference>
<keyword evidence="1" id="KW-1133">Transmembrane helix</keyword>
<feature type="domain" description="Protein FecR C-terminal" evidence="3">
    <location>
        <begin position="323"/>
        <end position="391"/>
    </location>
</feature>
<dbReference type="InterPro" id="IPR032508">
    <property type="entry name" value="FecR_C"/>
</dbReference>
<sequence>MKENHYLLYRKFLDNVCSDAELSELFQLFGTADENVMRNLITEELQSAKPEMPANEKEAERLNFVHQQIKAEISRRKGKIRTLVYKLSAAAAIIIAVTSGILLLRQPEIHAPKKTQTASVIKPGQFQATLTLANGKKIILNRSMTATLEKLGQTTVNVSPVNGVSYKGAATGQSLSNNANILVTARGEQSPYPLVLADGSKVWLNAASSITFPTQFIGKERVVTITGEAYFEVAHDRSMPFKVRSGRQEITVLGTHFNIKAYDDEPTISTTLLQGSVKIKDLTSGTTGLLIPGQQSRLNKNSGNFGVAKADIEEVIAWKKGFFMFNDQQITSVMKSMSRWYDVDVEYQNFNNNDEKFGGTFSRSSNLADILSSLQSLGHVRFKIDKRKIIVSN</sequence>
<name>A0ABT1T8L2_9SPHI</name>
<feature type="transmembrane region" description="Helical" evidence="1">
    <location>
        <begin position="83"/>
        <end position="104"/>
    </location>
</feature>
<proteinExistence type="predicted"/>
<dbReference type="Proteomes" id="UP001204376">
    <property type="component" value="Unassembled WGS sequence"/>
</dbReference>
<dbReference type="PANTHER" id="PTHR30273:SF2">
    <property type="entry name" value="PROTEIN FECR"/>
    <property type="match status" value="1"/>
</dbReference>
<evidence type="ECO:0000259" key="2">
    <source>
        <dbReference type="Pfam" id="PF04773"/>
    </source>
</evidence>
<dbReference type="PANTHER" id="PTHR30273">
    <property type="entry name" value="PERIPLASMIC SIGNAL SENSOR AND SIGMA FACTOR ACTIVATOR FECR-RELATED"/>
    <property type="match status" value="1"/>
</dbReference>
<evidence type="ECO:0000313" key="5">
    <source>
        <dbReference type="Proteomes" id="UP001204376"/>
    </source>
</evidence>
<dbReference type="Pfam" id="PF16344">
    <property type="entry name" value="FecR_C"/>
    <property type="match status" value="1"/>
</dbReference>
<reference evidence="4 5" key="1">
    <citation type="submission" date="2022-07" db="EMBL/GenBank/DDBJ databases">
        <title>Mucilaginibacter sp. JC4.</title>
        <authorList>
            <person name="Le V."/>
            <person name="Ko S.-R."/>
            <person name="Ahn C.-Y."/>
            <person name="Oh H.-M."/>
        </authorList>
    </citation>
    <scope>NUCLEOTIDE SEQUENCE [LARGE SCALE GENOMIC DNA]</scope>
    <source>
        <strain evidence="4 5">JC4</strain>
    </source>
</reference>